<dbReference type="EMBL" id="JAWWNJ010000004">
    <property type="protein sequence ID" value="KAK7057833.1"/>
    <property type="molecule type" value="Genomic_DNA"/>
</dbReference>
<evidence type="ECO:0000313" key="3">
    <source>
        <dbReference type="Proteomes" id="UP001362999"/>
    </source>
</evidence>
<reference evidence="2 3" key="1">
    <citation type="journal article" date="2024" name="J Genomics">
        <title>Draft genome sequencing and assembly of Favolaschia claudopus CIRM-BRFM 2984 isolated from oak limbs.</title>
        <authorList>
            <person name="Navarro D."/>
            <person name="Drula E."/>
            <person name="Chaduli D."/>
            <person name="Cazenave R."/>
            <person name="Ahrendt S."/>
            <person name="Wang J."/>
            <person name="Lipzen A."/>
            <person name="Daum C."/>
            <person name="Barry K."/>
            <person name="Grigoriev I.V."/>
            <person name="Favel A."/>
            <person name="Rosso M.N."/>
            <person name="Martin F."/>
        </authorList>
    </citation>
    <scope>NUCLEOTIDE SEQUENCE [LARGE SCALE GENOMIC DNA]</scope>
    <source>
        <strain evidence="2 3">CIRM-BRFM 2984</strain>
    </source>
</reference>
<protein>
    <submittedName>
        <fullName evidence="2">Uncharacterized protein</fullName>
    </submittedName>
</protein>
<dbReference type="AlphaFoldDB" id="A0AAW0E2G4"/>
<comment type="caution">
    <text evidence="2">The sequence shown here is derived from an EMBL/GenBank/DDBJ whole genome shotgun (WGS) entry which is preliminary data.</text>
</comment>
<organism evidence="2 3">
    <name type="scientific">Favolaschia claudopus</name>
    <dbReference type="NCBI Taxonomy" id="2862362"/>
    <lineage>
        <taxon>Eukaryota</taxon>
        <taxon>Fungi</taxon>
        <taxon>Dikarya</taxon>
        <taxon>Basidiomycota</taxon>
        <taxon>Agaricomycotina</taxon>
        <taxon>Agaricomycetes</taxon>
        <taxon>Agaricomycetidae</taxon>
        <taxon>Agaricales</taxon>
        <taxon>Marasmiineae</taxon>
        <taxon>Mycenaceae</taxon>
        <taxon>Favolaschia</taxon>
    </lineage>
</organism>
<proteinExistence type="predicted"/>
<keyword evidence="1" id="KW-0812">Transmembrane</keyword>
<accession>A0AAW0E2G4</accession>
<keyword evidence="1" id="KW-1133">Transmembrane helix</keyword>
<dbReference type="Proteomes" id="UP001362999">
    <property type="component" value="Unassembled WGS sequence"/>
</dbReference>
<name>A0AAW0E2G4_9AGAR</name>
<evidence type="ECO:0000313" key="2">
    <source>
        <dbReference type="EMBL" id="KAK7057833.1"/>
    </source>
</evidence>
<evidence type="ECO:0000256" key="1">
    <source>
        <dbReference type="SAM" id="Phobius"/>
    </source>
</evidence>
<keyword evidence="1" id="KW-0472">Membrane</keyword>
<feature type="transmembrane region" description="Helical" evidence="1">
    <location>
        <begin position="70"/>
        <end position="89"/>
    </location>
</feature>
<keyword evidence="3" id="KW-1185">Reference proteome</keyword>
<gene>
    <name evidence="2" type="ORF">R3P38DRAFT_1187814</name>
</gene>
<feature type="transmembrane region" description="Helical" evidence="1">
    <location>
        <begin position="116"/>
        <end position="135"/>
    </location>
</feature>
<sequence length="153" mass="17327">MFQNVLVGFMIALRVYAMYSFSKRVLFFLVIATMTTITLAAWSTSAEKTLNINVPPSCEIPVSQESAVRMAAVWEAQFICDVIVFVLIVRRSSSYYLPPTKLSGFIMDHITRDGTLYFAVVALSNLVNILFYYFGDVRPFSSIQPLSWLAQEK</sequence>